<evidence type="ECO:0000256" key="9">
    <source>
        <dbReference type="ARBA" id="ARBA00031636"/>
    </source>
</evidence>
<keyword evidence="5 10" id="KW-0812">Transmembrane</keyword>
<keyword evidence="3" id="KW-0050">Antiport</keyword>
<feature type="transmembrane region" description="Helical" evidence="10">
    <location>
        <begin position="312"/>
        <end position="334"/>
    </location>
</feature>
<keyword evidence="7" id="KW-0406">Ion transport</keyword>
<feature type="transmembrane region" description="Helical" evidence="10">
    <location>
        <begin position="160"/>
        <end position="180"/>
    </location>
</feature>
<evidence type="ECO:0000256" key="4">
    <source>
        <dbReference type="ARBA" id="ARBA00022475"/>
    </source>
</evidence>
<feature type="transmembrane region" description="Helical" evidence="10">
    <location>
        <begin position="407"/>
        <end position="432"/>
    </location>
</feature>
<keyword evidence="2" id="KW-0813">Transport</keyword>
<evidence type="ECO:0000313" key="12">
    <source>
        <dbReference type="Proteomes" id="UP000826709"/>
    </source>
</evidence>
<dbReference type="RefSeq" id="WP_220681981.1">
    <property type="nucleotide sequence ID" value="NZ_CP037968.1"/>
</dbReference>
<keyword evidence="4" id="KW-1003">Cell membrane</keyword>
<dbReference type="GO" id="GO:0042910">
    <property type="term" value="F:xenobiotic transmembrane transporter activity"/>
    <property type="evidence" value="ECO:0007669"/>
    <property type="project" value="InterPro"/>
</dbReference>
<protein>
    <recommendedName>
        <fullName evidence="9">Multidrug-efflux transporter</fullName>
    </recommendedName>
</protein>
<dbReference type="GO" id="GO:0006811">
    <property type="term" value="P:monoatomic ion transport"/>
    <property type="evidence" value="ECO:0007669"/>
    <property type="project" value="UniProtKB-KW"/>
</dbReference>
<evidence type="ECO:0000256" key="7">
    <source>
        <dbReference type="ARBA" id="ARBA00023065"/>
    </source>
</evidence>
<evidence type="ECO:0000313" key="11">
    <source>
        <dbReference type="EMBL" id="QYZ78237.1"/>
    </source>
</evidence>
<dbReference type="OrthoDB" id="214119at2157"/>
<dbReference type="InterPro" id="IPR050222">
    <property type="entry name" value="MATE_MdtK"/>
</dbReference>
<dbReference type="InterPro" id="IPR048279">
    <property type="entry name" value="MdtK-like"/>
</dbReference>
<evidence type="ECO:0000256" key="8">
    <source>
        <dbReference type="ARBA" id="ARBA00023136"/>
    </source>
</evidence>
<dbReference type="PANTHER" id="PTHR43298:SF2">
    <property type="entry name" value="FMN_FAD EXPORTER YEEO-RELATED"/>
    <property type="match status" value="1"/>
</dbReference>
<feature type="transmembrane region" description="Helical" evidence="10">
    <location>
        <begin position="192"/>
        <end position="213"/>
    </location>
</feature>
<feature type="transmembrane region" description="Helical" evidence="10">
    <location>
        <begin position="12"/>
        <end position="30"/>
    </location>
</feature>
<dbReference type="EMBL" id="CP037968">
    <property type="protein sequence ID" value="QYZ78237.1"/>
    <property type="molecule type" value="Genomic_DNA"/>
</dbReference>
<dbReference type="Proteomes" id="UP000826709">
    <property type="component" value="Chromosome"/>
</dbReference>
<dbReference type="Pfam" id="PF01554">
    <property type="entry name" value="MatE"/>
    <property type="match status" value="2"/>
</dbReference>
<reference evidence="11" key="1">
    <citation type="journal article" date="2005" name="Int. J. Syst. Evol. Microbiol.">
        <title>Methanofollis formosanus sp. nov., isolated from a fish pond.</title>
        <authorList>
            <person name="Wu S.Y."/>
            <person name="Chen S.C."/>
            <person name="Lai M.C."/>
        </authorList>
    </citation>
    <scope>NUCLEOTIDE SEQUENCE</scope>
    <source>
        <strain evidence="11">ML15</strain>
    </source>
</reference>
<accession>A0A8G1A189</accession>
<dbReference type="PIRSF" id="PIRSF006603">
    <property type="entry name" value="DinF"/>
    <property type="match status" value="1"/>
</dbReference>
<feature type="transmembrane region" description="Helical" evidence="10">
    <location>
        <begin position="354"/>
        <end position="371"/>
    </location>
</feature>
<proteinExistence type="predicted"/>
<feature type="transmembrane region" description="Helical" evidence="10">
    <location>
        <begin position="54"/>
        <end position="75"/>
    </location>
</feature>
<evidence type="ECO:0000256" key="2">
    <source>
        <dbReference type="ARBA" id="ARBA00022448"/>
    </source>
</evidence>
<sequence>MKNQWEIITQAYPWHFIGFLVLAMFIPKLYELTNVYWIGQISFDALAITEQYEFIAVTIEIVNEAIPFGILALIAQNYHDRERVISILKAGLILHVTFALIVTSIVLLFTSEFVSTIGTPVEIVRMTTQYLVLKSVALPFEAVAYLLLIAIKSMQKGREALYLVLVSVILNMILDLFLISNTSLSLHLGIQGVAIGYVISKIALMVISLLYTLHLLHLDWATLASTTWKENVVPLFKIGGWTGLDSLVRNVGYMGLLLVLNVIGTNEFGGYGLAMWVMWTLLIPVLALGEGTSVVVGNYFGEKKYREAKNVVITSMVLVIAIMTAIALIGVLYWENISAFFNPNPEMVKYSTETFWWLIIPYIGFGIGTVLRSVFYGTGQTRYIFYIACFVNIGMILPYVALVKWGLIPATFTSVMMFYMISFLADPVLAYIGVRRVITRVFPANEGGSTQTDVSS</sequence>
<feature type="transmembrane region" description="Helical" evidence="10">
    <location>
        <begin position="276"/>
        <end position="300"/>
    </location>
</feature>
<keyword evidence="6 10" id="KW-1133">Transmembrane helix</keyword>
<feature type="transmembrane region" description="Helical" evidence="10">
    <location>
        <begin position="247"/>
        <end position="264"/>
    </location>
</feature>
<dbReference type="GO" id="GO:0015297">
    <property type="term" value="F:antiporter activity"/>
    <property type="evidence" value="ECO:0007669"/>
    <property type="project" value="UniProtKB-KW"/>
</dbReference>
<evidence type="ECO:0000256" key="5">
    <source>
        <dbReference type="ARBA" id="ARBA00022692"/>
    </source>
</evidence>
<feature type="transmembrane region" description="Helical" evidence="10">
    <location>
        <begin position="87"/>
        <end position="110"/>
    </location>
</feature>
<dbReference type="PANTHER" id="PTHR43298">
    <property type="entry name" value="MULTIDRUG RESISTANCE PROTEIN NORM-RELATED"/>
    <property type="match status" value="1"/>
</dbReference>
<dbReference type="AlphaFoldDB" id="A0A8G1A189"/>
<evidence type="ECO:0000256" key="3">
    <source>
        <dbReference type="ARBA" id="ARBA00022449"/>
    </source>
</evidence>
<dbReference type="KEGG" id="mfk:E2N92_01730"/>
<feature type="transmembrane region" description="Helical" evidence="10">
    <location>
        <begin position="383"/>
        <end position="401"/>
    </location>
</feature>
<gene>
    <name evidence="11" type="ORF">E2N92_01730</name>
</gene>
<reference evidence="11" key="2">
    <citation type="submission" date="2019-03" db="EMBL/GenBank/DDBJ databases">
        <authorList>
            <person name="Chen S.-C."/>
            <person name="Wu S.-Y."/>
            <person name="Lai M.-C."/>
        </authorList>
    </citation>
    <scope>NUCLEOTIDE SEQUENCE</scope>
    <source>
        <strain evidence="11">ML15</strain>
    </source>
</reference>
<evidence type="ECO:0000256" key="10">
    <source>
        <dbReference type="SAM" id="Phobius"/>
    </source>
</evidence>
<name>A0A8G1A189_9EURY</name>
<comment type="subcellular location">
    <subcellularLocation>
        <location evidence="1">Cell membrane</location>
        <topology evidence="1">Multi-pass membrane protein</topology>
    </subcellularLocation>
</comment>
<dbReference type="InterPro" id="IPR002528">
    <property type="entry name" value="MATE_fam"/>
</dbReference>
<evidence type="ECO:0000256" key="6">
    <source>
        <dbReference type="ARBA" id="ARBA00022989"/>
    </source>
</evidence>
<keyword evidence="12" id="KW-1185">Reference proteome</keyword>
<dbReference type="GO" id="GO:0005886">
    <property type="term" value="C:plasma membrane"/>
    <property type="evidence" value="ECO:0007669"/>
    <property type="project" value="UniProtKB-SubCell"/>
</dbReference>
<evidence type="ECO:0000256" key="1">
    <source>
        <dbReference type="ARBA" id="ARBA00004651"/>
    </source>
</evidence>
<feature type="transmembrane region" description="Helical" evidence="10">
    <location>
        <begin position="130"/>
        <end position="148"/>
    </location>
</feature>
<organism evidence="11 12">
    <name type="scientific">Methanofollis formosanus</name>
    <dbReference type="NCBI Taxonomy" id="299308"/>
    <lineage>
        <taxon>Archaea</taxon>
        <taxon>Methanobacteriati</taxon>
        <taxon>Methanobacteriota</taxon>
        <taxon>Stenosarchaea group</taxon>
        <taxon>Methanomicrobia</taxon>
        <taxon>Methanomicrobiales</taxon>
        <taxon>Methanomicrobiaceae</taxon>
        <taxon>Methanofollis</taxon>
    </lineage>
</organism>
<keyword evidence="8 10" id="KW-0472">Membrane</keyword>